<accession>A0ABZ1QPB5</accession>
<name>A0ABZ1QPB5_9ACTN</name>
<geneLocation type="plasmid" evidence="2 3">
    <name>unnamed1</name>
</geneLocation>
<dbReference type="EMBL" id="CP108037">
    <property type="protein sequence ID" value="WUN84533.1"/>
    <property type="molecule type" value="Genomic_DNA"/>
</dbReference>
<sequence>MSTPAQSHHRGPGRGVSTLIPQSATDQALAALTGLETVPVHVGLLQAAALLLEEAARTTTDDATSSAMTKTAGMLRSAM</sequence>
<evidence type="ECO:0000256" key="1">
    <source>
        <dbReference type="SAM" id="MobiDB-lite"/>
    </source>
</evidence>
<feature type="compositionally biased region" description="Low complexity" evidence="1">
    <location>
        <begin position="61"/>
        <end position="72"/>
    </location>
</feature>
<evidence type="ECO:0008006" key="4">
    <source>
        <dbReference type="Google" id="ProtNLM"/>
    </source>
</evidence>
<dbReference type="Proteomes" id="UP001432312">
    <property type="component" value="Plasmid unnamed1"/>
</dbReference>
<keyword evidence="2" id="KW-0614">Plasmid</keyword>
<keyword evidence="3" id="KW-1185">Reference proteome</keyword>
<reference evidence="2" key="1">
    <citation type="submission" date="2022-10" db="EMBL/GenBank/DDBJ databases">
        <title>The complete genomes of actinobacterial strains from the NBC collection.</title>
        <authorList>
            <person name="Joergensen T.S."/>
            <person name="Alvarez Arevalo M."/>
            <person name="Sterndorff E.B."/>
            <person name="Faurdal D."/>
            <person name="Vuksanovic O."/>
            <person name="Mourched A.-S."/>
            <person name="Charusanti P."/>
            <person name="Shaw S."/>
            <person name="Blin K."/>
            <person name="Weber T."/>
        </authorList>
    </citation>
    <scope>NUCLEOTIDE SEQUENCE</scope>
    <source>
        <strain evidence="2">NBC_00303</strain>
        <plasmid evidence="2">unnamed1</plasmid>
    </source>
</reference>
<proteinExistence type="predicted"/>
<dbReference type="RefSeq" id="WP_328741253.1">
    <property type="nucleotide sequence ID" value="NZ_CP108037.1"/>
</dbReference>
<feature type="region of interest" description="Disordered" evidence="1">
    <location>
        <begin position="57"/>
        <end position="79"/>
    </location>
</feature>
<evidence type="ECO:0000313" key="2">
    <source>
        <dbReference type="EMBL" id="WUN84533.1"/>
    </source>
</evidence>
<protein>
    <recommendedName>
        <fullName evidence="4">DUF1844 domain-containing protein</fullName>
    </recommendedName>
</protein>
<organism evidence="2 3">
    <name type="scientific">Streptomyces erythrochromogenes</name>
    <dbReference type="NCBI Taxonomy" id="285574"/>
    <lineage>
        <taxon>Bacteria</taxon>
        <taxon>Bacillati</taxon>
        <taxon>Actinomycetota</taxon>
        <taxon>Actinomycetes</taxon>
        <taxon>Kitasatosporales</taxon>
        <taxon>Streptomycetaceae</taxon>
        <taxon>Streptomyces</taxon>
    </lineage>
</organism>
<dbReference type="GeneID" id="95502294"/>
<gene>
    <name evidence="2" type="ORF">OHA91_39605</name>
</gene>
<evidence type="ECO:0000313" key="3">
    <source>
        <dbReference type="Proteomes" id="UP001432312"/>
    </source>
</evidence>